<dbReference type="Pfam" id="PF16778">
    <property type="entry name" value="Phage_tail_APC"/>
    <property type="match status" value="1"/>
</dbReference>
<dbReference type="Proteomes" id="UP000218595">
    <property type="component" value="Chromosome"/>
</dbReference>
<reference evidence="2 3" key="1">
    <citation type="submission" date="2016-04" db="EMBL/GenBank/DDBJ databases">
        <title>Complete genome sequence of Pseudomonas sp. LAB-08 isolated from TCE contaminated aquifer soil.</title>
        <authorList>
            <person name="Dohra H."/>
            <person name="Suzuki K."/>
            <person name="Fatma A."/>
            <person name="Inuzuka Y."/>
            <person name="Honjo M."/>
            <person name="Tashiro Y."/>
            <person name="Futamata H."/>
        </authorList>
    </citation>
    <scope>NUCLEOTIDE SEQUENCE [LARGE SCALE GENOMIC DNA]</scope>
    <source>
        <strain evidence="2 3">LAB-08</strain>
    </source>
</reference>
<protein>
    <recommendedName>
        <fullName evidence="1">Phage tail assembly chaperone-like domain-containing protein</fullName>
    </recommendedName>
</protein>
<feature type="domain" description="Phage tail assembly chaperone-like" evidence="1">
    <location>
        <begin position="66"/>
        <end position="132"/>
    </location>
</feature>
<proteinExistence type="predicted"/>
<dbReference type="RefSeq" id="WP_096511805.1">
    <property type="nucleotide sequence ID" value="NZ_AP017423.2"/>
</dbReference>
<organism evidence="2 3">
    <name type="scientific">Pseudomonas izuensis</name>
    <dbReference type="NCBI Taxonomy" id="2684212"/>
    <lineage>
        <taxon>Bacteria</taxon>
        <taxon>Pseudomonadati</taxon>
        <taxon>Pseudomonadota</taxon>
        <taxon>Gammaproteobacteria</taxon>
        <taxon>Pseudomonadales</taxon>
        <taxon>Pseudomonadaceae</taxon>
        <taxon>Pseudomonas</taxon>
    </lineage>
</organism>
<evidence type="ECO:0000313" key="3">
    <source>
        <dbReference type="Proteomes" id="UP000218595"/>
    </source>
</evidence>
<sequence length="140" mass="16419">MKRYYSQTTLTTYLDGIHPVMPPDAREIAEARYLEVLANSAPGKIRSHDADGLPILIDPPPEDLAELERAWRDAEILRVQWLRDRHRDELDLNRPTSITPEQFVKLLSYLQELRDWPVQPGFPVEENRPEIPLWIVEQLR</sequence>
<accession>A0ABM7RRM0</accession>
<keyword evidence="3" id="KW-1185">Reference proteome</keyword>
<evidence type="ECO:0000259" key="1">
    <source>
        <dbReference type="Pfam" id="PF16778"/>
    </source>
</evidence>
<gene>
    <name evidence="2" type="ORF">LAB08_R26120</name>
</gene>
<evidence type="ECO:0000313" key="2">
    <source>
        <dbReference type="EMBL" id="BCX67973.1"/>
    </source>
</evidence>
<dbReference type="EMBL" id="AP017423">
    <property type="protein sequence ID" value="BCX67973.1"/>
    <property type="molecule type" value="Genomic_DNA"/>
</dbReference>
<dbReference type="InterPro" id="IPR031893">
    <property type="entry name" value="Phage_tail_APC"/>
</dbReference>
<name>A0ABM7RRM0_9PSED</name>